<dbReference type="RefSeq" id="XP_013287089.1">
    <property type="nucleotide sequence ID" value="XM_013431635.1"/>
</dbReference>
<keyword evidence="1" id="KW-0732">Signal</keyword>
<sequence length="195" mass="20948">MHSSSGGGMGMSFVGLSYILLAGLGLLGLVATRADVVHYCPYPVWCAVVVGYEPNDPTPQSDRPVVKWISQPAEAVLTSRFLDNPQGTGVAMMCTRDPSASTPLVTQLEYAWEQDEGKTYFDVSNVAGAPFVNEGFEMDVDDPEDPSLSLASCRGASCGPGDTNCNDVYNKYNDDFQGMRTRSNLVNIKLTLCSG</sequence>
<protein>
    <recommendedName>
        <fullName evidence="4">Ig-like domain-containing protein</fullName>
    </recommendedName>
</protein>
<dbReference type="HOGENOM" id="CLU_1441076_0_0_1"/>
<feature type="chain" id="PRO_5002240841" description="Ig-like domain-containing protein" evidence="1">
    <location>
        <begin position="35"/>
        <end position="195"/>
    </location>
</feature>
<evidence type="ECO:0008006" key="4">
    <source>
        <dbReference type="Google" id="ProtNLM"/>
    </source>
</evidence>
<name>A0A0D2DZP6_9EURO</name>
<feature type="signal peptide" evidence="1">
    <location>
        <begin position="1"/>
        <end position="34"/>
    </location>
</feature>
<dbReference type="SUPFAM" id="SSF49870">
    <property type="entry name" value="Osmotin, thaumatin-like protein"/>
    <property type="match status" value="1"/>
</dbReference>
<dbReference type="Proteomes" id="UP000053029">
    <property type="component" value="Unassembled WGS sequence"/>
</dbReference>
<keyword evidence="3" id="KW-1185">Reference proteome</keyword>
<dbReference type="InterPro" id="IPR006771">
    <property type="entry name" value="CetA-like"/>
</dbReference>
<accession>A0A0D2DZP6</accession>
<dbReference type="OrthoDB" id="5144514at2759"/>
<reference evidence="2 3" key="1">
    <citation type="submission" date="2015-01" db="EMBL/GenBank/DDBJ databases">
        <title>The Genome Sequence of Fonsecaea pedrosoi CBS 271.37.</title>
        <authorList>
            <consortium name="The Broad Institute Genomics Platform"/>
            <person name="Cuomo C."/>
            <person name="de Hoog S."/>
            <person name="Gorbushina A."/>
            <person name="Stielow B."/>
            <person name="Teixiera M."/>
            <person name="Abouelleil A."/>
            <person name="Chapman S.B."/>
            <person name="Priest M."/>
            <person name="Young S.K."/>
            <person name="Wortman J."/>
            <person name="Nusbaum C."/>
            <person name="Birren B."/>
        </authorList>
    </citation>
    <scope>NUCLEOTIDE SEQUENCE [LARGE SCALE GENOMIC DNA]</scope>
    <source>
        <strain evidence="2 3">CBS 271.37</strain>
    </source>
</reference>
<evidence type="ECO:0000256" key="1">
    <source>
        <dbReference type="SAM" id="SignalP"/>
    </source>
</evidence>
<dbReference type="AlphaFoldDB" id="A0A0D2DZP6"/>
<dbReference type="EMBL" id="KN846970">
    <property type="protein sequence ID" value="KIW83281.1"/>
    <property type="molecule type" value="Genomic_DNA"/>
</dbReference>
<gene>
    <name evidence="2" type="ORF">Z517_02526</name>
</gene>
<evidence type="ECO:0000313" key="3">
    <source>
        <dbReference type="Proteomes" id="UP000053029"/>
    </source>
</evidence>
<dbReference type="GeneID" id="25302016"/>
<dbReference type="Pfam" id="PF04681">
    <property type="entry name" value="Bys1"/>
    <property type="match status" value="1"/>
</dbReference>
<dbReference type="VEuPathDB" id="FungiDB:Z517_02526"/>
<evidence type="ECO:0000313" key="2">
    <source>
        <dbReference type="EMBL" id="KIW83281.1"/>
    </source>
</evidence>
<organism evidence="2 3">
    <name type="scientific">Fonsecaea pedrosoi CBS 271.37</name>
    <dbReference type="NCBI Taxonomy" id="1442368"/>
    <lineage>
        <taxon>Eukaryota</taxon>
        <taxon>Fungi</taxon>
        <taxon>Dikarya</taxon>
        <taxon>Ascomycota</taxon>
        <taxon>Pezizomycotina</taxon>
        <taxon>Eurotiomycetes</taxon>
        <taxon>Chaetothyriomycetidae</taxon>
        <taxon>Chaetothyriales</taxon>
        <taxon>Herpotrichiellaceae</taxon>
        <taxon>Fonsecaea</taxon>
    </lineage>
</organism>
<proteinExistence type="predicted"/>
<dbReference type="InterPro" id="IPR037176">
    <property type="entry name" value="Osmotin/thaumatin-like_sf"/>
</dbReference>